<evidence type="ECO:0000256" key="1">
    <source>
        <dbReference type="ARBA" id="ARBA00004141"/>
    </source>
</evidence>
<name>A0AAE3NYB0_9BACT</name>
<protein>
    <submittedName>
        <fullName evidence="7">TerC/Alx family metal homeostasis membrane protein</fullName>
    </submittedName>
</protein>
<keyword evidence="3 6" id="KW-0812">Transmembrane</keyword>
<dbReference type="EMBL" id="JARGDL010000029">
    <property type="protein sequence ID" value="MDF1613181.1"/>
    <property type="molecule type" value="Genomic_DNA"/>
</dbReference>
<evidence type="ECO:0000256" key="3">
    <source>
        <dbReference type="ARBA" id="ARBA00022692"/>
    </source>
</evidence>
<evidence type="ECO:0000313" key="7">
    <source>
        <dbReference type="EMBL" id="MDF1613181.1"/>
    </source>
</evidence>
<keyword evidence="4 6" id="KW-1133">Transmembrane helix</keyword>
<feature type="transmembrane region" description="Helical" evidence="6">
    <location>
        <begin position="232"/>
        <end position="253"/>
    </location>
</feature>
<feature type="transmembrane region" description="Helical" evidence="6">
    <location>
        <begin position="71"/>
        <end position="93"/>
    </location>
</feature>
<proteinExistence type="inferred from homology"/>
<dbReference type="InterPro" id="IPR005496">
    <property type="entry name" value="Integral_membrane_TerC"/>
</dbReference>
<dbReference type="RefSeq" id="WP_321536952.1">
    <property type="nucleotide sequence ID" value="NZ_JARGDL010000029.1"/>
</dbReference>
<accession>A0AAE3NYB0</accession>
<organism evidence="7 8">
    <name type="scientific">Stygiobacter electus</name>
    <dbReference type="NCBI Taxonomy" id="3032292"/>
    <lineage>
        <taxon>Bacteria</taxon>
        <taxon>Pseudomonadati</taxon>
        <taxon>Ignavibacteriota</taxon>
        <taxon>Ignavibacteria</taxon>
        <taxon>Ignavibacteriales</taxon>
        <taxon>Melioribacteraceae</taxon>
        <taxon>Stygiobacter</taxon>
    </lineage>
</organism>
<feature type="transmembrane region" description="Helical" evidence="6">
    <location>
        <begin position="6"/>
        <end position="26"/>
    </location>
</feature>
<feature type="transmembrane region" description="Helical" evidence="6">
    <location>
        <begin position="283"/>
        <end position="302"/>
    </location>
</feature>
<feature type="transmembrane region" description="Helical" evidence="6">
    <location>
        <begin position="260"/>
        <end position="277"/>
    </location>
</feature>
<dbReference type="PANTHER" id="PTHR30238">
    <property type="entry name" value="MEMBRANE BOUND PREDICTED REDOX MODULATOR"/>
    <property type="match status" value="1"/>
</dbReference>
<evidence type="ECO:0000256" key="6">
    <source>
        <dbReference type="SAM" id="Phobius"/>
    </source>
</evidence>
<gene>
    <name evidence="7" type="ORF">P0M35_13530</name>
</gene>
<evidence type="ECO:0000313" key="8">
    <source>
        <dbReference type="Proteomes" id="UP001221302"/>
    </source>
</evidence>
<feature type="transmembrane region" description="Helical" evidence="6">
    <location>
        <begin position="105"/>
        <end position="125"/>
    </location>
</feature>
<dbReference type="Pfam" id="PF03741">
    <property type="entry name" value="TerC"/>
    <property type="match status" value="1"/>
</dbReference>
<evidence type="ECO:0000256" key="4">
    <source>
        <dbReference type="ARBA" id="ARBA00022989"/>
    </source>
</evidence>
<dbReference type="NCBIfam" id="TIGR03718">
    <property type="entry name" value="R_switched_Alx"/>
    <property type="match status" value="1"/>
</dbReference>
<dbReference type="Proteomes" id="UP001221302">
    <property type="component" value="Unassembled WGS sequence"/>
</dbReference>
<dbReference type="InterPro" id="IPR022369">
    <property type="entry name" value="Integral_membrane_TerC_rswitch"/>
</dbReference>
<comment type="subcellular location">
    <subcellularLocation>
        <location evidence="1">Membrane</location>
        <topology evidence="1">Multi-pass membrane protein</topology>
    </subcellularLocation>
</comment>
<dbReference type="PANTHER" id="PTHR30238:SF0">
    <property type="entry name" value="THYLAKOID MEMBRANE PROTEIN TERC, CHLOROPLASTIC"/>
    <property type="match status" value="1"/>
</dbReference>
<reference evidence="7" key="1">
    <citation type="submission" date="2023-03" db="EMBL/GenBank/DDBJ databases">
        <title>Stygiobacter electus gen. nov., sp. nov., facultatively anaerobic thermotolerant bacterium of the class Ignavibacteria from a well of Yessentuki mineral water deposit.</title>
        <authorList>
            <person name="Podosokorskaya O.A."/>
            <person name="Elcheninov A.G."/>
            <person name="Petrova N.F."/>
            <person name="Zavarzina D.G."/>
            <person name="Kublanov I.V."/>
            <person name="Merkel A.Y."/>
        </authorList>
    </citation>
    <scope>NUCLEOTIDE SEQUENCE</scope>
    <source>
        <strain evidence="7">09-Me</strain>
    </source>
</reference>
<feature type="transmembrane region" description="Helical" evidence="6">
    <location>
        <begin position="191"/>
        <end position="212"/>
    </location>
</feature>
<feature type="transmembrane region" description="Helical" evidence="6">
    <location>
        <begin position="38"/>
        <end position="59"/>
    </location>
</feature>
<keyword evidence="8" id="KW-1185">Reference proteome</keyword>
<comment type="similarity">
    <text evidence="2">Belongs to the TerC family.</text>
</comment>
<sequence length="316" mass="35893">MEVHFLFWVIFAVLFIVVFALDMMYASHHHGEINIKAAVMWSVIWIAAGFAFAILIFYYFPDGHTKSFEYIAAYLIEKSLSVDNLFVFLLIFGAMQIPDNHQHRILMWGIIGAVVLRIAFILVGVELLKMFSFMIYVFGIILVVTAVKMLLSKDEEIHPDNNFFVKLTKKLFPVKTDVNTDHFFVKQNGKLYATLAFITLVLIESTDVIFAVDSIPAVLAITHDPFIAITSNLFAILGLRSLFFALVGILNLFRYLKYGISFILLFIGVKMLISNFVHIHVQISLIVIVATLAISVFASVVIKEDEESKAKRKKKK</sequence>
<evidence type="ECO:0000256" key="2">
    <source>
        <dbReference type="ARBA" id="ARBA00007511"/>
    </source>
</evidence>
<feature type="transmembrane region" description="Helical" evidence="6">
    <location>
        <begin position="131"/>
        <end position="151"/>
    </location>
</feature>
<evidence type="ECO:0000256" key="5">
    <source>
        <dbReference type="ARBA" id="ARBA00023136"/>
    </source>
</evidence>
<keyword evidence="5 6" id="KW-0472">Membrane</keyword>
<dbReference type="AlphaFoldDB" id="A0AAE3NYB0"/>
<comment type="caution">
    <text evidence="7">The sequence shown here is derived from an EMBL/GenBank/DDBJ whole genome shotgun (WGS) entry which is preliminary data.</text>
</comment>
<dbReference type="GO" id="GO:0016020">
    <property type="term" value="C:membrane"/>
    <property type="evidence" value="ECO:0007669"/>
    <property type="project" value="UniProtKB-SubCell"/>
</dbReference>